<reference evidence="2" key="1">
    <citation type="journal article" date="2021" name="Sci. Adv.">
        <title>The American lobster genome reveals insights on longevity, neural, and immune adaptations.</title>
        <authorList>
            <person name="Polinski J.M."/>
            <person name="Zimin A.V."/>
            <person name="Clark K.F."/>
            <person name="Kohn A.B."/>
            <person name="Sadowski N."/>
            <person name="Timp W."/>
            <person name="Ptitsyn A."/>
            <person name="Khanna P."/>
            <person name="Romanova D.Y."/>
            <person name="Williams P."/>
            <person name="Greenwood S.J."/>
            <person name="Moroz L.L."/>
            <person name="Walt D.R."/>
            <person name="Bodnar A.G."/>
        </authorList>
    </citation>
    <scope>NUCLEOTIDE SEQUENCE</scope>
    <source>
        <strain evidence="2">GMGI-L3</strain>
    </source>
</reference>
<comment type="caution">
    <text evidence="2">The sequence shown here is derived from an EMBL/GenBank/DDBJ whole genome shotgun (WGS) entry which is preliminary data.</text>
</comment>
<feature type="transmembrane region" description="Helical" evidence="1">
    <location>
        <begin position="171"/>
        <end position="191"/>
    </location>
</feature>
<organism evidence="2 3">
    <name type="scientific">Homarus americanus</name>
    <name type="common">American lobster</name>
    <dbReference type="NCBI Taxonomy" id="6706"/>
    <lineage>
        <taxon>Eukaryota</taxon>
        <taxon>Metazoa</taxon>
        <taxon>Ecdysozoa</taxon>
        <taxon>Arthropoda</taxon>
        <taxon>Crustacea</taxon>
        <taxon>Multicrustacea</taxon>
        <taxon>Malacostraca</taxon>
        <taxon>Eumalacostraca</taxon>
        <taxon>Eucarida</taxon>
        <taxon>Decapoda</taxon>
        <taxon>Pleocyemata</taxon>
        <taxon>Astacidea</taxon>
        <taxon>Nephropoidea</taxon>
        <taxon>Nephropidae</taxon>
        <taxon>Homarus</taxon>
    </lineage>
</organism>
<dbReference type="Proteomes" id="UP000747542">
    <property type="component" value="Unassembled WGS sequence"/>
</dbReference>
<name>A0A8J5JTM9_HOMAM</name>
<feature type="transmembrane region" description="Helical" evidence="1">
    <location>
        <begin position="84"/>
        <end position="107"/>
    </location>
</feature>
<proteinExistence type="predicted"/>
<feature type="transmembrane region" description="Helical" evidence="1">
    <location>
        <begin position="113"/>
        <end position="133"/>
    </location>
</feature>
<evidence type="ECO:0000313" key="3">
    <source>
        <dbReference type="Proteomes" id="UP000747542"/>
    </source>
</evidence>
<keyword evidence="1" id="KW-1133">Transmembrane helix</keyword>
<feature type="transmembrane region" description="Helical" evidence="1">
    <location>
        <begin position="20"/>
        <end position="42"/>
    </location>
</feature>
<keyword evidence="1" id="KW-0472">Membrane</keyword>
<feature type="transmembrane region" description="Helical" evidence="1">
    <location>
        <begin position="48"/>
        <end position="72"/>
    </location>
</feature>
<keyword evidence="1" id="KW-0812">Transmembrane</keyword>
<protein>
    <submittedName>
        <fullName evidence="2">Uncharacterized protein</fullName>
    </submittedName>
</protein>
<feature type="non-terminal residue" evidence="2">
    <location>
        <position position="244"/>
    </location>
</feature>
<accession>A0A8J5JTM9</accession>
<dbReference type="AlphaFoldDB" id="A0A8J5JTM9"/>
<feature type="transmembrane region" description="Helical" evidence="1">
    <location>
        <begin position="197"/>
        <end position="223"/>
    </location>
</feature>
<gene>
    <name evidence="2" type="ORF">Hamer_G027301</name>
</gene>
<dbReference type="EMBL" id="JAHLQT010025587">
    <property type="protein sequence ID" value="KAG7164102.1"/>
    <property type="molecule type" value="Genomic_DNA"/>
</dbReference>
<sequence length="244" mass="26514">MKWGWPRIRCGWPLIGGDGLVCLVGGLICLVGGLLYVVGGLLYVVGGLLYAVGGLLYAVGGLLYAVGGLLYVVDGLLYVVGGPLLYVVGGLLYAVGGLLYAVGGLLYGGAGSLAIIWLMVMAVSACCSLFNTLRNFPIFGWETWSSPIMSTLSANVCILEVVYDRISFKQYFWALDVSIMGVVIYMANYFMSTNYNFGYTVTMPTFLTFIGYNTICQFSLLHIDVAIINKLRFTTFTLDELHDK</sequence>
<evidence type="ECO:0000313" key="2">
    <source>
        <dbReference type="EMBL" id="KAG7164102.1"/>
    </source>
</evidence>
<evidence type="ECO:0000256" key="1">
    <source>
        <dbReference type="SAM" id="Phobius"/>
    </source>
</evidence>
<keyword evidence="3" id="KW-1185">Reference proteome</keyword>